<proteinExistence type="predicted"/>
<dbReference type="Proteomes" id="UP000092460">
    <property type="component" value="Unassembled WGS sequence"/>
</dbReference>
<keyword evidence="2" id="KW-1185">Reference proteome</keyword>
<organism evidence="1 2">
    <name type="scientific">Glossina palpalis gambiensis</name>
    <dbReference type="NCBI Taxonomy" id="67801"/>
    <lineage>
        <taxon>Eukaryota</taxon>
        <taxon>Metazoa</taxon>
        <taxon>Ecdysozoa</taxon>
        <taxon>Arthropoda</taxon>
        <taxon>Hexapoda</taxon>
        <taxon>Insecta</taxon>
        <taxon>Pterygota</taxon>
        <taxon>Neoptera</taxon>
        <taxon>Endopterygota</taxon>
        <taxon>Diptera</taxon>
        <taxon>Brachycera</taxon>
        <taxon>Muscomorpha</taxon>
        <taxon>Hippoboscoidea</taxon>
        <taxon>Glossinidae</taxon>
        <taxon>Glossina</taxon>
    </lineage>
</organism>
<protein>
    <submittedName>
        <fullName evidence="1">Uncharacterized protein</fullName>
    </submittedName>
</protein>
<reference evidence="2" key="1">
    <citation type="submission" date="2015-01" db="EMBL/GenBank/DDBJ databases">
        <authorList>
            <person name="Aksoy S."/>
            <person name="Warren W."/>
            <person name="Wilson R.K."/>
        </authorList>
    </citation>
    <scope>NUCLEOTIDE SEQUENCE [LARGE SCALE GENOMIC DNA]</scope>
    <source>
        <strain evidence="2">IAEA</strain>
    </source>
</reference>
<dbReference type="EnsemblMetazoa" id="GPPI018416-RA">
    <property type="protein sequence ID" value="GPPI018416-PA"/>
    <property type="gene ID" value="GPPI018416"/>
</dbReference>
<name>A0A1B0B4C1_9MUSC</name>
<accession>A0A1B0B4C1</accession>
<evidence type="ECO:0000313" key="1">
    <source>
        <dbReference type="EnsemblMetazoa" id="GPPI018416-PA"/>
    </source>
</evidence>
<dbReference type="EMBL" id="JXJN01008251">
    <property type="status" value="NOT_ANNOTATED_CDS"/>
    <property type="molecule type" value="Genomic_DNA"/>
</dbReference>
<sequence length="115" mass="13468">KGKKKGKYIKNLSFRTKKDTQIDDYCDRQKEKVMIVLVYYYYRYYALAMKRLTASCINLELDFLNEVLMSSFESKLSWTKMSSKILNLPHVNSAVYVHMISGMNNKIQSAAKFSI</sequence>
<evidence type="ECO:0000313" key="2">
    <source>
        <dbReference type="Proteomes" id="UP000092460"/>
    </source>
</evidence>
<reference evidence="1" key="2">
    <citation type="submission" date="2020-05" db="UniProtKB">
        <authorList>
            <consortium name="EnsemblMetazoa"/>
        </authorList>
    </citation>
    <scope>IDENTIFICATION</scope>
    <source>
        <strain evidence="1">IAEA</strain>
    </source>
</reference>
<dbReference type="VEuPathDB" id="VectorBase:GPPI018416"/>
<dbReference type="AlphaFoldDB" id="A0A1B0B4C1"/>